<proteinExistence type="predicted"/>
<dbReference type="InterPro" id="IPR045188">
    <property type="entry name" value="Boi1/Boi2-like"/>
</dbReference>
<evidence type="ECO:0000313" key="8">
    <source>
        <dbReference type="EMBL" id="KIK95325.1"/>
    </source>
</evidence>
<dbReference type="SMART" id="SM00326">
    <property type="entry name" value="SH3"/>
    <property type="match status" value="1"/>
</dbReference>
<feature type="compositionally biased region" description="Basic and acidic residues" evidence="4">
    <location>
        <begin position="631"/>
        <end position="648"/>
    </location>
</feature>
<reference evidence="9" key="2">
    <citation type="submission" date="2015-01" db="EMBL/GenBank/DDBJ databases">
        <title>Evolutionary Origins and Diversification of the Mycorrhizal Mutualists.</title>
        <authorList>
            <consortium name="DOE Joint Genome Institute"/>
            <consortium name="Mycorrhizal Genomics Consortium"/>
            <person name="Kohler A."/>
            <person name="Kuo A."/>
            <person name="Nagy L.G."/>
            <person name="Floudas D."/>
            <person name="Copeland A."/>
            <person name="Barry K.W."/>
            <person name="Cichocki N."/>
            <person name="Veneault-Fourrey C."/>
            <person name="LaButti K."/>
            <person name="Lindquist E.A."/>
            <person name="Lipzen A."/>
            <person name="Lundell T."/>
            <person name="Morin E."/>
            <person name="Murat C."/>
            <person name="Riley R."/>
            <person name="Ohm R."/>
            <person name="Sun H."/>
            <person name="Tunlid A."/>
            <person name="Henrissat B."/>
            <person name="Grigoriev I.V."/>
            <person name="Hibbett D.S."/>
            <person name="Martin F."/>
        </authorList>
    </citation>
    <scope>NUCLEOTIDE SEQUENCE [LARGE SCALE GENOMIC DNA]</scope>
    <source>
        <strain evidence="9">Ve08.2h10</strain>
    </source>
</reference>
<dbReference type="SMART" id="SM00233">
    <property type="entry name" value="PH"/>
    <property type="match status" value="1"/>
</dbReference>
<feature type="compositionally biased region" description="Polar residues" evidence="4">
    <location>
        <begin position="380"/>
        <end position="409"/>
    </location>
</feature>
<dbReference type="PROSITE" id="PS50002">
    <property type="entry name" value="SH3"/>
    <property type="match status" value="1"/>
</dbReference>
<evidence type="ECO:0000256" key="1">
    <source>
        <dbReference type="ARBA" id="ARBA00022443"/>
    </source>
</evidence>
<reference evidence="8 9" key="1">
    <citation type="submission" date="2014-04" db="EMBL/GenBank/DDBJ databases">
        <authorList>
            <consortium name="DOE Joint Genome Institute"/>
            <person name="Kuo A."/>
            <person name="Kohler A."/>
            <person name="Jargeat P."/>
            <person name="Nagy L.G."/>
            <person name="Floudas D."/>
            <person name="Copeland A."/>
            <person name="Barry K.W."/>
            <person name="Cichocki N."/>
            <person name="Veneault-Fourrey C."/>
            <person name="LaButti K."/>
            <person name="Lindquist E.A."/>
            <person name="Lipzen A."/>
            <person name="Lundell T."/>
            <person name="Morin E."/>
            <person name="Murat C."/>
            <person name="Sun H."/>
            <person name="Tunlid A."/>
            <person name="Henrissat B."/>
            <person name="Grigoriev I.V."/>
            <person name="Hibbett D.S."/>
            <person name="Martin F."/>
            <person name="Nordberg H.P."/>
            <person name="Cantor M.N."/>
            <person name="Hua S.X."/>
        </authorList>
    </citation>
    <scope>NUCLEOTIDE SEQUENCE [LARGE SCALE GENOMIC DNA]</scope>
    <source>
        <strain evidence="8 9">Ve08.2h10</strain>
    </source>
</reference>
<dbReference type="CDD" id="cd09535">
    <property type="entry name" value="SAM_BOI-like_fungal"/>
    <property type="match status" value="1"/>
</dbReference>
<dbReference type="Pfam" id="PF00169">
    <property type="entry name" value="PH"/>
    <property type="match status" value="1"/>
</dbReference>
<dbReference type="GO" id="GO:0005829">
    <property type="term" value="C:cytosol"/>
    <property type="evidence" value="ECO:0007669"/>
    <property type="project" value="GOC"/>
</dbReference>
<dbReference type="GO" id="GO:0005769">
    <property type="term" value="C:early endosome"/>
    <property type="evidence" value="ECO:0007669"/>
    <property type="project" value="TreeGrafter"/>
</dbReference>
<dbReference type="Pfam" id="PF00018">
    <property type="entry name" value="SH3_1"/>
    <property type="match status" value="1"/>
</dbReference>
<feature type="compositionally biased region" description="Basic and acidic residues" evidence="4">
    <location>
        <begin position="726"/>
        <end position="735"/>
    </location>
</feature>
<gene>
    <name evidence="8" type="ORF">PAXRUDRAFT_827121</name>
</gene>
<accession>A0A0D0E8Y2</accession>
<evidence type="ECO:0000256" key="4">
    <source>
        <dbReference type="SAM" id="MobiDB-lite"/>
    </source>
</evidence>
<dbReference type="SMART" id="SM00454">
    <property type="entry name" value="SAM"/>
    <property type="match status" value="1"/>
</dbReference>
<evidence type="ECO:0000259" key="7">
    <source>
        <dbReference type="PROSITE" id="PS50105"/>
    </source>
</evidence>
<feature type="compositionally biased region" description="Polar residues" evidence="4">
    <location>
        <begin position="788"/>
        <end position="801"/>
    </location>
</feature>
<keyword evidence="1 3" id="KW-0728">SH3 domain</keyword>
<dbReference type="InterPro" id="IPR036028">
    <property type="entry name" value="SH3-like_dom_sf"/>
</dbReference>
<dbReference type="GO" id="GO:0007032">
    <property type="term" value="P:endosome organization"/>
    <property type="evidence" value="ECO:0007669"/>
    <property type="project" value="TreeGrafter"/>
</dbReference>
<feature type="compositionally biased region" description="Low complexity" evidence="4">
    <location>
        <begin position="296"/>
        <end position="311"/>
    </location>
</feature>
<dbReference type="FunCoup" id="A0A0D0E8Y2">
    <property type="interactions" value="56"/>
</dbReference>
<feature type="region of interest" description="Disordered" evidence="4">
    <location>
        <begin position="1000"/>
        <end position="1057"/>
    </location>
</feature>
<dbReference type="Gene3D" id="1.10.150.50">
    <property type="entry name" value="Transcription Factor, Ets-1"/>
    <property type="match status" value="1"/>
</dbReference>
<feature type="region of interest" description="Disordered" evidence="4">
    <location>
        <begin position="1071"/>
        <end position="1107"/>
    </location>
</feature>
<evidence type="ECO:0000313" key="9">
    <source>
        <dbReference type="Proteomes" id="UP000054538"/>
    </source>
</evidence>
<protein>
    <submittedName>
        <fullName evidence="8">Uncharacterized protein</fullName>
    </submittedName>
</protein>
<evidence type="ECO:0000259" key="5">
    <source>
        <dbReference type="PROSITE" id="PS50002"/>
    </source>
</evidence>
<dbReference type="InterPro" id="IPR013761">
    <property type="entry name" value="SAM/pointed_sf"/>
</dbReference>
<feature type="compositionally biased region" description="Basic and acidic residues" evidence="4">
    <location>
        <begin position="1047"/>
        <end position="1057"/>
    </location>
</feature>
<feature type="compositionally biased region" description="Basic and acidic residues" evidence="4">
    <location>
        <begin position="173"/>
        <end position="192"/>
    </location>
</feature>
<feature type="compositionally biased region" description="Basic and acidic residues" evidence="4">
    <location>
        <begin position="1020"/>
        <end position="1034"/>
    </location>
</feature>
<dbReference type="PROSITE" id="PS50105">
    <property type="entry name" value="SAM_DOMAIN"/>
    <property type="match status" value="1"/>
</dbReference>
<feature type="compositionally biased region" description="Acidic residues" evidence="4">
    <location>
        <begin position="214"/>
        <end position="226"/>
    </location>
</feature>
<dbReference type="Proteomes" id="UP000054538">
    <property type="component" value="Unassembled WGS sequence"/>
</dbReference>
<dbReference type="AlphaFoldDB" id="A0A0D0E8Y2"/>
<feature type="domain" description="SAM" evidence="7">
    <location>
        <begin position="425"/>
        <end position="490"/>
    </location>
</feature>
<dbReference type="PROSITE" id="PS50003">
    <property type="entry name" value="PH_DOMAIN"/>
    <property type="match status" value="1"/>
</dbReference>
<keyword evidence="9" id="KW-1185">Reference proteome</keyword>
<dbReference type="Gene3D" id="2.30.30.40">
    <property type="entry name" value="SH3 Domains"/>
    <property type="match status" value="1"/>
</dbReference>
<feature type="region of interest" description="Disordered" evidence="4">
    <location>
        <begin position="144"/>
        <end position="331"/>
    </location>
</feature>
<dbReference type="InterPro" id="IPR001452">
    <property type="entry name" value="SH3_domain"/>
</dbReference>
<dbReference type="GO" id="GO:0005802">
    <property type="term" value="C:trans-Golgi network"/>
    <property type="evidence" value="ECO:0007669"/>
    <property type="project" value="TreeGrafter"/>
</dbReference>
<dbReference type="PANTHER" id="PTHR22902">
    <property type="entry name" value="SESQUIPEDALIAN"/>
    <property type="match status" value="1"/>
</dbReference>
<feature type="region of interest" description="Disordered" evidence="4">
    <location>
        <begin position="547"/>
        <end position="569"/>
    </location>
</feature>
<dbReference type="GO" id="GO:0001881">
    <property type="term" value="P:receptor recycling"/>
    <property type="evidence" value="ECO:0007669"/>
    <property type="project" value="TreeGrafter"/>
</dbReference>
<organism evidence="8 9">
    <name type="scientific">Paxillus rubicundulus Ve08.2h10</name>
    <dbReference type="NCBI Taxonomy" id="930991"/>
    <lineage>
        <taxon>Eukaryota</taxon>
        <taxon>Fungi</taxon>
        <taxon>Dikarya</taxon>
        <taxon>Basidiomycota</taxon>
        <taxon>Agaricomycotina</taxon>
        <taxon>Agaricomycetes</taxon>
        <taxon>Agaricomycetidae</taxon>
        <taxon>Boletales</taxon>
        <taxon>Paxilineae</taxon>
        <taxon>Paxillaceae</taxon>
        <taxon>Paxillus</taxon>
    </lineage>
</organism>
<dbReference type="CDD" id="cd13316">
    <property type="entry name" value="PH_Boi"/>
    <property type="match status" value="1"/>
</dbReference>
<feature type="region of interest" description="Disordered" evidence="4">
    <location>
        <begin position="374"/>
        <end position="421"/>
    </location>
</feature>
<dbReference type="CDD" id="cd00174">
    <property type="entry name" value="SH3"/>
    <property type="match status" value="1"/>
</dbReference>
<dbReference type="PANTHER" id="PTHR22902:SF27">
    <property type="entry name" value="PLECKSTRIN HOMOLOGY DOMAIN-CONTAINING FAMILY A MEMBER 3"/>
    <property type="match status" value="1"/>
</dbReference>
<feature type="region of interest" description="Disordered" evidence="4">
    <location>
        <begin position="64"/>
        <end position="117"/>
    </location>
</feature>
<dbReference type="GO" id="GO:0042147">
    <property type="term" value="P:retrograde transport, endosome to Golgi"/>
    <property type="evidence" value="ECO:0007669"/>
    <property type="project" value="TreeGrafter"/>
</dbReference>
<dbReference type="Gene3D" id="2.30.29.30">
    <property type="entry name" value="Pleckstrin-homology domain (PH domain)/Phosphotyrosine-binding domain (PTB)"/>
    <property type="match status" value="1"/>
</dbReference>
<dbReference type="InterPro" id="IPR011993">
    <property type="entry name" value="PH-like_dom_sf"/>
</dbReference>
<dbReference type="SUPFAM" id="SSF47576">
    <property type="entry name" value="Calponin-homology domain, CH-domain"/>
    <property type="match status" value="1"/>
</dbReference>
<dbReference type="GO" id="GO:0055037">
    <property type="term" value="C:recycling endosome"/>
    <property type="evidence" value="ECO:0007669"/>
    <property type="project" value="TreeGrafter"/>
</dbReference>
<feature type="domain" description="PH" evidence="6">
    <location>
        <begin position="878"/>
        <end position="976"/>
    </location>
</feature>
<sequence length="1237" mass="134228">MPEYVYALHDFLPEHEDEITFLAGQPIEVIERDDQYNDGWWQGRNVTGKIGLFPQSYTTLAAPSTVTSTSSSPSSPGVPLTMPPDSSEPLGEGPDSNSFHGSDDESRIGIAIGDPDHTQGEVMKATMTDVQQAIEQLGWNDRDGAQSFSFASTQGGDTDRDTDGTETDGEIGEGWHRSARDKLAEEARKVVEAKAAAAAENTHVRTSAPPIDVEMSDDSEAEEDDSALQHLQHVHFTRDHPHIPEEDESEEARRNSVAWNHRRKESNETSSAILPREDLPSPVEDSGERTATANQTSFTSTSSPPRSTRSPNSDEDRSPQLLPTSSSPNTRSIVAPAPIVLVDATMVPTPVSPNSIVQATPTHSVVREVHTSLPSPALTAPNTQRNSQQASKHNSVSSTGKASTGSVQSPPEMELLKKSTPPSEWSVEEVVDWLKSKGFGSDVYEKFIEQEITGDVLLELDINLLKVEIGIIAFGKRMRIANAIAELRRPPSIIFTDHQPQHSQSQSISHSISQSFTYPYSPSASTQQSLNSPMFVTGMGAVMNRPGSASFGGAGGPESPRPETVASPILPKRVSSLSSTGASLNGGVEETGVAAGIEKAMMVGMVGLGLGALPPGQLAPSPSDSALNKQPKTEPEESSERVDDDRGALSENESVPSTSKQRRRLFGYSVESSSSGKDKNKSGSINTSKDALAPSPASGTASPRPIKRESQDDSSVASRHSRGKRKNEVTNKGPERLSLFGGTFSTSIGRSRKPPPRITSALLEESAPSEKTSTLSLSRLYGRRVSGRPSTSDGTAVSSLRTGLRANGDAENKEREKARSFDKPKDEEKDASKATNFSPREPRANPMQGHSPSQDGLLNGRGPNSLKPKKNIIDQIGQPDHEGWMRKKGDHYNSWKVRYFIIKGPHLYILRSNNKAEAKIKGYVNIVGYKVVADENIDPGRYGFRIVHETDKTHYFSSDEQAVVREWMKAIMKATIGRDYSKPVVSSVNIPTIPLTVAQAMNPAPRPPSPTARAATQKALRRENPDQLSTRDARVLMGLPSPNNAAHTEDPQENERSRLESFFASQPVSAETGEIGHGWAVPKTKNAPPRPSREARRGSLPMNEMQSTDSGLVDWANSHLPRSLQVNDPAGPLFGGLALLRLAEDMMGKPASPPIPDTAFPSGPNDDKLDGLFRLFDFLLDNDVKMGSVSINDVRQGKREKVMQLVKALKTWEDRRREIVKSIGRGSVQAGPFATWR</sequence>
<dbReference type="SUPFAM" id="SSF50729">
    <property type="entry name" value="PH domain-like"/>
    <property type="match status" value="1"/>
</dbReference>
<evidence type="ECO:0000259" key="6">
    <source>
        <dbReference type="PROSITE" id="PS50003"/>
    </source>
</evidence>
<name>A0A0D0E8Y2_9AGAM</name>
<dbReference type="InterPro" id="IPR001849">
    <property type="entry name" value="PH_domain"/>
</dbReference>
<dbReference type="OrthoDB" id="73680at2759"/>
<dbReference type="InterPro" id="IPR001660">
    <property type="entry name" value="SAM"/>
</dbReference>
<dbReference type="Pfam" id="PF07647">
    <property type="entry name" value="SAM_2"/>
    <property type="match status" value="1"/>
</dbReference>
<dbReference type="STRING" id="930991.A0A0D0E8Y2"/>
<feature type="compositionally biased region" description="Low complexity" evidence="4">
    <location>
        <begin position="64"/>
        <end position="80"/>
    </location>
</feature>
<feature type="compositionally biased region" description="Polar residues" evidence="4">
    <location>
        <begin position="321"/>
        <end position="331"/>
    </location>
</feature>
<feature type="domain" description="SH3" evidence="5">
    <location>
        <begin position="1"/>
        <end position="63"/>
    </location>
</feature>
<evidence type="ECO:0000256" key="3">
    <source>
        <dbReference type="PROSITE-ProRule" id="PRU00192"/>
    </source>
</evidence>
<feature type="region of interest" description="Disordered" evidence="4">
    <location>
        <begin position="615"/>
        <end position="871"/>
    </location>
</feature>
<dbReference type="EMBL" id="KN825048">
    <property type="protein sequence ID" value="KIK95325.1"/>
    <property type="molecule type" value="Genomic_DNA"/>
</dbReference>
<dbReference type="InParanoid" id="A0A0D0E8Y2"/>
<keyword evidence="2" id="KW-0597">Phosphoprotein</keyword>
<evidence type="ECO:0000256" key="2">
    <source>
        <dbReference type="ARBA" id="ARBA00022553"/>
    </source>
</evidence>
<feature type="compositionally biased region" description="Basic and acidic residues" evidence="4">
    <location>
        <begin position="808"/>
        <end position="832"/>
    </location>
</feature>
<dbReference type="HOGENOM" id="CLU_007858_0_0_1"/>
<dbReference type="SUPFAM" id="SSF50044">
    <property type="entry name" value="SH3-domain"/>
    <property type="match status" value="1"/>
</dbReference>
<dbReference type="SUPFAM" id="SSF47769">
    <property type="entry name" value="SAM/Pointed domain"/>
    <property type="match status" value="1"/>
</dbReference>
<dbReference type="InterPro" id="IPR036872">
    <property type="entry name" value="CH_dom_sf"/>
</dbReference>